<name>A0A392NW26_9FABA</name>
<dbReference type="Proteomes" id="UP000265520">
    <property type="component" value="Unassembled WGS sequence"/>
</dbReference>
<comment type="caution">
    <text evidence="1">The sequence shown here is derived from an EMBL/GenBank/DDBJ whole genome shotgun (WGS) entry which is preliminary data.</text>
</comment>
<organism evidence="1 2">
    <name type="scientific">Trifolium medium</name>
    <dbReference type="NCBI Taxonomy" id="97028"/>
    <lineage>
        <taxon>Eukaryota</taxon>
        <taxon>Viridiplantae</taxon>
        <taxon>Streptophyta</taxon>
        <taxon>Embryophyta</taxon>
        <taxon>Tracheophyta</taxon>
        <taxon>Spermatophyta</taxon>
        <taxon>Magnoliopsida</taxon>
        <taxon>eudicotyledons</taxon>
        <taxon>Gunneridae</taxon>
        <taxon>Pentapetalae</taxon>
        <taxon>rosids</taxon>
        <taxon>fabids</taxon>
        <taxon>Fabales</taxon>
        <taxon>Fabaceae</taxon>
        <taxon>Papilionoideae</taxon>
        <taxon>50 kb inversion clade</taxon>
        <taxon>NPAAA clade</taxon>
        <taxon>Hologalegina</taxon>
        <taxon>IRL clade</taxon>
        <taxon>Trifolieae</taxon>
        <taxon>Trifolium</taxon>
    </lineage>
</organism>
<evidence type="ECO:0000313" key="2">
    <source>
        <dbReference type="Proteomes" id="UP000265520"/>
    </source>
</evidence>
<dbReference type="EMBL" id="LXQA010049903">
    <property type="protein sequence ID" value="MCI02695.1"/>
    <property type="molecule type" value="Genomic_DNA"/>
</dbReference>
<dbReference type="AlphaFoldDB" id="A0A392NW26"/>
<protein>
    <submittedName>
        <fullName evidence="1">F-box protein</fullName>
    </submittedName>
</protein>
<keyword evidence="2" id="KW-1185">Reference proteome</keyword>
<reference evidence="1 2" key="1">
    <citation type="journal article" date="2018" name="Front. Plant Sci.">
        <title>Red Clover (Trifolium pratense) and Zigzag Clover (T. medium) - A Picture of Genomic Similarities and Differences.</title>
        <authorList>
            <person name="Dluhosova J."/>
            <person name="Istvanek J."/>
            <person name="Nedelnik J."/>
            <person name="Repkova J."/>
        </authorList>
    </citation>
    <scope>NUCLEOTIDE SEQUENCE [LARGE SCALE GENOMIC DNA]</scope>
    <source>
        <strain evidence="2">cv. 10/8</strain>
        <tissue evidence="1">Leaf</tissue>
    </source>
</reference>
<feature type="non-terminal residue" evidence="1">
    <location>
        <position position="60"/>
    </location>
</feature>
<proteinExistence type="predicted"/>
<accession>A0A392NW26</accession>
<sequence>MFFNEEPVYETQHVVMPGHLKTISAFPEPPQATNFQVFMLDTNKDPIEWQNVQLEDRVAF</sequence>
<evidence type="ECO:0000313" key="1">
    <source>
        <dbReference type="EMBL" id="MCI02695.1"/>
    </source>
</evidence>